<feature type="active site" evidence="14">
    <location>
        <position position="140"/>
    </location>
</feature>
<evidence type="ECO:0000256" key="6">
    <source>
        <dbReference type="ARBA" id="ARBA00022763"/>
    </source>
</evidence>
<feature type="binding site" evidence="14">
    <location>
        <position position="7"/>
    </location>
    <ligand>
        <name>Mg(2+)</name>
        <dbReference type="ChEBI" id="CHEBI:18420"/>
        <label>1</label>
    </ligand>
</feature>
<evidence type="ECO:0000256" key="14">
    <source>
        <dbReference type="HAMAP-Rule" id="MF_00034"/>
    </source>
</evidence>
<dbReference type="SUPFAM" id="SSF53098">
    <property type="entry name" value="Ribonuclease H-like"/>
    <property type="match status" value="1"/>
</dbReference>
<keyword evidence="7 14" id="KW-0378">Hydrolase</keyword>
<dbReference type="GO" id="GO:0048476">
    <property type="term" value="C:Holliday junction resolvase complex"/>
    <property type="evidence" value="ECO:0007669"/>
    <property type="project" value="UniProtKB-UniRule"/>
</dbReference>
<dbReference type="GO" id="GO:0005737">
    <property type="term" value="C:cytoplasm"/>
    <property type="evidence" value="ECO:0007669"/>
    <property type="project" value="UniProtKB-SubCell"/>
</dbReference>
<protein>
    <recommendedName>
        <fullName evidence="14 15">Crossover junction endodeoxyribonuclease RuvC</fullName>
        <ecNumber evidence="14 15">3.1.21.10</ecNumber>
    </recommendedName>
    <alternativeName>
        <fullName evidence="14">Holliday junction nuclease RuvC</fullName>
    </alternativeName>
    <alternativeName>
        <fullName evidence="14">Holliday junction resolvase RuvC</fullName>
    </alternativeName>
</protein>
<evidence type="ECO:0000256" key="4">
    <source>
        <dbReference type="ARBA" id="ARBA00022723"/>
    </source>
</evidence>
<evidence type="ECO:0000256" key="9">
    <source>
        <dbReference type="ARBA" id="ARBA00023125"/>
    </source>
</evidence>
<reference evidence="16 17" key="1">
    <citation type="submission" date="2018-08" db="EMBL/GenBank/DDBJ databases">
        <title>Meiothermus cateniformans JCM 15151 genome sequencing project.</title>
        <authorList>
            <person name="Da Costa M.S."/>
            <person name="Albuquerque L."/>
            <person name="Raposo P."/>
            <person name="Froufe H.J.C."/>
            <person name="Barroso C.S."/>
            <person name="Egas C."/>
        </authorList>
    </citation>
    <scope>NUCLEOTIDE SEQUENCE [LARGE SCALE GENOMIC DNA]</scope>
    <source>
        <strain evidence="16 17">JCM 15151</strain>
    </source>
</reference>
<dbReference type="Gene3D" id="3.30.420.10">
    <property type="entry name" value="Ribonuclease H-like superfamily/Ribonuclease H"/>
    <property type="match status" value="1"/>
</dbReference>
<evidence type="ECO:0000256" key="7">
    <source>
        <dbReference type="ARBA" id="ARBA00022801"/>
    </source>
</evidence>
<keyword evidence="9 14" id="KW-0238">DNA-binding</keyword>
<feature type="binding site" evidence="14">
    <location>
        <position position="67"/>
    </location>
    <ligand>
        <name>Mg(2+)</name>
        <dbReference type="ChEBI" id="CHEBI:18420"/>
        <label>2</label>
    </ligand>
</feature>
<keyword evidence="8 14" id="KW-0460">Magnesium</keyword>
<keyword evidence="5 14" id="KW-0255">Endonuclease</keyword>
<dbReference type="RefSeq" id="WP_027887272.1">
    <property type="nucleotide sequence ID" value="NZ_JBHSXZ010000040.1"/>
</dbReference>
<dbReference type="InterPro" id="IPR002176">
    <property type="entry name" value="X-over_junc_endoDNase_RuvC"/>
</dbReference>
<evidence type="ECO:0000313" key="16">
    <source>
        <dbReference type="EMBL" id="RIH77305.1"/>
    </source>
</evidence>
<proteinExistence type="inferred from homology"/>
<keyword evidence="6 14" id="KW-0227">DNA damage</keyword>
<keyword evidence="4 14" id="KW-0479">Metal-binding</keyword>
<dbReference type="GO" id="GO:0006310">
    <property type="term" value="P:DNA recombination"/>
    <property type="evidence" value="ECO:0007669"/>
    <property type="project" value="UniProtKB-UniRule"/>
</dbReference>
<comment type="similarity">
    <text evidence="1 14">Belongs to the RuvC family.</text>
</comment>
<evidence type="ECO:0000256" key="10">
    <source>
        <dbReference type="ARBA" id="ARBA00023172"/>
    </source>
</evidence>
<gene>
    <name evidence="14 16" type="primary">ruvC</name>
    <name evidence="16" type="ORF">Mcate_01356</name>
</gene>
<dbReference type="PANTHER" id="PTHR30194:SF3">
    <property type="entry name" value="CROSSOVER JUNCTION ENDODEOXYRIBONUCLEASE RUVC"/>
    <property type="match status" value="1"/>
</dbReference>
<dbReference type="OrthoDB" id="9805499at2"/>
<name>A0A399DYL0_9DEIN</name>
<comment type="cofactor">
    <cofactor evidence="14">
        <name>Mg(2+)</name>
        <dbReference type="ChEBI" id="CHEBI:18420"/>
    </cofactor>
    <text evidence="14">Binds 2 Mg(2+) ion per subunit.</text>
</comment>
<comment type="caution">
    <text evidence="16">The sequence shown here is derived from an EMBL/GenBank/DDBJ whole genome shotgun (WGS) entry which is preliminary data.</text>
</comment>
<dbReference type="InterPro" id="IPR036397">
    <property type="entry name" value="RNaseH_sf"/>
</dbReference>
<accession>A0A399DYL0</accession>
<dbReference type="CDD" id="cd16962">
    <property type="entry name" value="RuvC"/>
    <property type="match status" value="1"/>
</dbReference>
<dbReference type="HAMAP" id="MF_00034">
    <property type="entry name" value="RuvC"/>
    <property type="match status" value="1"/>
</dbReference>
<feature type="active site" evidence="14">
    <location>
        <position position="67"/>
    </location>
</feature>
<dbReference type="EC" id="3.1.21.10" evidence="14 15"/>
<keyword evidence="3 14" id="KW-0540">Nuclease</keyword>
<dbReference type="GO" id="GO:0003677">
    <property type="term" value="F:DNA binding"/>
    <property type="evidence" value="ECO:0007669"/>
    <property type="project" value="UniProtKB-KW"/>
</dbReference>
<evidence type="ECO:0000256" key="1">
    <source>
        <dbReference type="ARBA" id="ARBA00009518"/>
    </source>
</evidence>
<feature type="binding site" evidence="14">
    <location>
        <position position="140"/>
    </location>
    <ligand>
        <name>Mg(2+)</name>
        <dbReference type="ChEBI" id="CHEBI:18420"/>
        <label>1</label>
    </ligand>
</feature>
<evidence type="ECO:0000256" key="15">
    <source>
        <dbReference type="NCBIfam" id="TIGR00228"/>
    </source>
</evidence>
<evidence type="ECO:0000313" key="17">
    <source>
        <dbReference type="Proteomes" id="UP000266089"/>
    </source>
</evidence>
<keyword evidence="10 14" id="KW-0233">DNA recombination</keyword>
<dbReference type="Pfam" id="PF02075">
    <property type="entry name" value="RuvC"/>
    <property type="match status" value="1"/>
</dbReference>
<dbReference type="GO" id="GO:0000287">
    <property type="term" value="F:magnesium ion binding"/>
    <property type="evidence" value="ECO:0007669"/>
    <property type="project" value="UniProtKB-UniRule"/>
</dbReference>
<dbReference type="PRINTS" id="PR00696">
    <property type="entry name" value="RSOLVASERUVC"/>
</dbReference>
<evidence type="ECO:0000256" key="3">
    <source>
        <dbReference type="ARBA" id="ARBA00022722"/>
    </source>
</evidence>
<dbReference type="PANTHER" id="PTHR30194">
    <property type="entry name" value="CROSSOVER JUNCTION ENDODEOXYRIBONUCLEASE RUVC"/>
    <property type="match status" value="1"/>
</dbReference>
<evidence type="ECO:0000256" key="12">
    <source>
        <dbReference type="ARBA" id="ARBA00029354"/>
    </source>
</evidence>
<evidence type="ECO:0000256" key="13">
    <source>
        <dbReference type="ARBA" id="ARBA00065075"/>
    </source>
</evidence>
<dbReference type="GO" id="GO:0008821">
    <property type="term" value="F:crossover junction DNA endonuclease activity"/>
    <property type="evidence" value="ECO:0007669"/>
    <property type="project" value="UniProtKB-UniRule"/>
</dbReference>
<feature type="active site" evidence="14">
    <location>
        <position position="7"/>
    </location>
</feature>
<dbReference type="Proteomes" id="UP000266089">
    <property type="component" value="Unassembled WGS sequence"/>
</dbReference>
<evidence type="ECO:0000256" key="2">
    <source>
        <dbReference type="ARBA" id="ARBA00022490"/>
    </source>
</evidence>
<keyword evidence="2 14" id="KW-0963">Cytoplasm</keyword>
<organism evidence="16 17">
    <name type="scientific">Meiothermus taiwanensis</name>
    <dbReference type="NCBI Taxonomy" id="172827"/>
    <lineage>
        <taxon>Bacteria</taxon>
        <taxon>Thermotogati</taxon>
        <taxon>Deinococcota</taxon>
        <taxon>Deinococci</taxon>
        <taxon>Thermales</taxon>
        <taxon>Thermaceae</taxon>
        <taxon>Meiothermus</taxon>
    </lineage>
</organism>
<keyword evidence="11 14" id="KW-0234">DNA repair</keyword>
<dbReference type="GO" id="GO:0006281">
    <property type="term" value="P:DNA repair"/>
    <property type="evidence" value="ECO:0007669"/>
    <property type="project" value="UniProtKB-UniRule"/>
</dbReference>
<evidence type="ECO:0000256" key="5">
    <source>
        <dbReference type="ARBA" id="ARBA00022759"/>
    </source>
</evidence>
<comment type="subcellular location">
    <subcellularLocation>
        <location evidence="14">Cytoplasm</location>
    </subcellularLocation>
</comment>
<comment type="subunit">
    <text evidence="13 14">Homodimer which binds Holliday junction (HJ) DNA. The HJ becomes 2-fold symmetrical on binding to RuvC with unstacked arms; it has a different conformation from HJ DNA in complex with RuvA. In the full resolvosome a probable DNA-RuvA(4)-RuvB(12)-RuvC(2) complex forms which resolves the HJ.</text>
</comment>
<dbReference type="AlphaFoldDB" id="A0A399DYL0"/>
<comment type="catalytic activity">
    <reaction evidence="12 14">
        <text>Endonucleolytic cleavage at a junction such as a reciprocal single-stranded crossover between two homologous DNA duplexes (Holliday junction).</text>
        <dbReference type="EC" id="3.1.21.10"/>
    </reaction>
</comment>
<sequence length="164" mass="17868">MIVLGIDPGITNLGLGVVEQVGKQARMLHAEVVKTSHGETAPERVGRLYRAVYQVAATYRPQAIAVEEQFFYRQNELAYKVGWAMGVVFLVADQLNIPVYGYGPPKVKQALVGTGQADKHQVAYMVRALLGLKSLPKPTHLADALAIALTHCFYQPLSPGQPVT</sequence>
<dbReference type="InterPro" id="IPR012337">
    <property type="entry name" value="RNaseH-like_sf"/>
</dbReference>
<dbReference type="FunFam" id="3.30.420.10:FF:000002">
    <property type="entry name" value="Crossover junction endodeoxyribonuclease RuvC"/>
    <property type="match status" value="1"/>
</dbReference>
<dbReference type="NCBIfam" id="TIGR00228">
    <property type="entry name" value="ruvC"/>
    <property type="match status" value="1"/>
</dbReference>
<dbReference type="EMBL" id="QWKX01000028">
    <property type="protein sequence ID" value="RIH77305.1"/>
    <property type="molecule type" value="Genomic_DNA"/>
</dbReference>
<evidence type="ECO:0000256" key="8">
    <source>
        <dbReference type="ARBA" id="ARBA00022842"/>
    </source>
</evidence>
<comment type="function">
    <text evidence="14">The RuvA-RuvB-RuvC complex processes Holliday junction (HJ) DNA during genetic recombination and DNA repair. Endonuclease that resolves HJ intermediates. Cleaves cruciform DNA by making single-stranded nicks across the HJ at symmetrical positions within the homologous arms, yielding a 5'-phosphate and a 3'-hydroxyl group; requires a central core of homology in the junction. The consensus cleavage sequence is 5'-(A/T)TT(C/G)-3'. Cleavage occurs on the 3'-side of the TT dinucleotide at the point of strand exchange. HJ branch migration catalyzed by RuvA-RuvB allows RuvC to scan DNA until it finds its consensus sequence, where it cleaves and resolves the cruciform DNA.</text>
</comment>
<evidence type="ECO:0000256" key="11">
    <source>
        <dbReference type="ARBA" id="ARBA00023204"/>
    </source>
</evidence>